<dbReference type="PROSITE" id="PS50206">
    <property type="entry name" value="RHODANESE_3"/>
    <property type="match status" value="1"/>
</dbReference>
<evidence type="ECO:0000313" key="3">
    <source>
        <dbReference type="Proteomes" id="UP000192923"/>
    </source>
</evidence>
<dbReference type="InterPro" id="IPR001763">
    <property type="entry name" value="Rhodanese-like_dom"/>
</dbReference>
<organism evidence="2 3">
    <name type="scientific">Methylomagnum ishizawai</name>
    <dbReference type="NCBI Taxonomy" id="1760988"/>
    <lineage>
        <taxon>Bacteria</taxon>
        <taxon>Pseudomonadati</taxon>
        <taxon>Pseudomonadota</taxon>
        <taxon>Gammaproteobacteria</taxon>
        <taxon>Methylococcales</taxon>
        <taxon>Methylococcaceae</taxon>
        <taxon>Methylomagnum</taxon>
    </lineage>
</organism>
<dbReference type="Proteomes" id="UP000192923">
    <property type="component" value="Unassembled WGS sequence"/>
</dbReference>
<dbReference type="InterPro" id="IPR050229">
    <property type="entry name" value="GlpE_sulfurtransferase"/>
</dbReference>
<dbReference type="STRING" id="1760988.SAMN02949497_0092"/>
<dbReference type="AlphaFoldDB" id="A0A1Y6DB64"/>
<reference evidence="2 3" key="1">
    <citation type="submission" date="2016-12" db="EMBL/GenBank/DDBJ databases">
        <authorList>
            <person name="Song W.-J."/>
            <person name="Kurnit D.M."/>
        </authorList>
    </citation>
    <scope>NUCLEOTIDE SEQUENCE [LARGE SCALE GENOMIC DNA]</scope>
    <source>
        <strain evidence="2 3">175</strain>
    </source>
</reference>
<feature type="domain" description="Rhodanese" evidence="1">
    <location>
        <begin position="20"/>
        <end position="104"/>
    </location>
</feature>
<dbReference type="SMART" id="SM00450">
    <property type="entry name" value="RHOD"/>
    <property type="match status" value="1"/>
</dbReference>
<dbReference type="PANTHER" id="PTHR43031:SF1">
    <property type="entry name" value="PYRIDINE NUCLEOTIDE-DISULPHIDE OXIDOREDUCTASE"/>
    <property type="match status" value="1"/>
</dbReference>
<accession>A0A1Y6DB64</accession>
<dbReference type="PANTHER" id="PTHR43031">
    <property type="entry name" value="FAD-DEPENDENT OXIDOREDUCTASE"/>
    <property type="match status" value="1"/>
</dbReference>
<proteinExistence type="predicted"/>
<evidence type="ECO:0000259" key="1">
    <source>
        <dbReference type="PROSITE" id="PS50206"/>
    </source>
</evidence>
<gene>
    <name evidence="2" type="ORF">SAMN02949497_0092</name>
</gene>
<dbReference type="GO" id="GO:0016740">
    <property type="term" value="F:transferase activity"/>
    <property type="evidence" value="ECO:0007669"/>
    <property type="project" value="UniProtKB-KW"/>
</dbReference>
<name>A0A1Y6DB64_9GAMM</name>
<keyword evidence="2" id="KW-0808">Transferase</keyword>
<protein>
    <submittedName>
        <fullName evidence="2">Rhodanese-related sulfurtransferase</fullName>
    </submittedName>
</protein>
<dbReference type="EMBL" id="FXAM01000003">
    <property type="protein sequence ID" value="SMF97522.1"/>
    <property type="molecule type" value="Genomic_DNA"/>
</dbReference>
<sequence>MAADNAWRRITATETRTLLDNPALRVYDARDPASFEAGRIGTAERLSEANLERVLFGTPKADPVLIYCYHGNASQTYAQMFKDFGFKEVYDLIDGYEAWRAAGP</sequence>
<dbReference type="InterPro" id="IPR036873">
    <property type="entry name" value="Rhodanese-like_dom_sf"/>
</dbReference>
<dbReference type="SUPFAM" id="SSF52821">
    <property type="entry name" value="Rhodanese/Cell cycle control phosphatase"/>
    <property type="match status" value="1"/>
</dbReference>
<dbReference type="Pfam" id="PF00581">
    <property type="entry name" value="Rhodanese"/>
    <property type="match status" value="1"/>
</dbReference>
<evidence type="ECO:0000313" key="2">
    <source>
        <dbReference type="EMBL" id="SMF97522.1"/>
    </source>
</evidence>
<dbReference type="Gene3D" id="3.40.250.10">
    <property type="entry name" value="Rhodanese-like domain"/>
    <property type="match status" value="1"/>
</dbReference>
<dbReference type="RefSeq" id="WP_176225401.1">
    <property type="nucleotide sequence ID" value="NZ_FXAM01000003.1"/>
</dbReference>
<keyword evidence="3" id="KW-1185">Reference proteome</keyword>